<feature type="region of interest" description="Disordered" evidence="1">
    <location>
        <begin position="59"/>
        <end position="92"/>
    </location>
</feature>
<organism evidence="2 3">
    <name type="scientific">Streptomyces dangxiongensis</name>
    <dbReference type="NCBI Taxonomy" id="1442032"/>
    <lineage>
        <taxon>Bacteria</taxon>
        <taxon>Bacillati</taxon>
        <taxon>Actinomycetota</taxon>
        <taxon>Actinomycetes</taxon>
        <taxon>Kitasatosporales</taxon>
        <taxon>Streptomycetaceae</taxon>
        <taxon>Streptomyces</taxon>
    </lineage>
</organism>
<keyword evidence="3" id="KW-1185">Reference proteome</keyword>
<protein>
    <submittedName>
        <fullName evidence="2">Uncharacterized protein</fullName>
    </submittedName>
</protein>
<evidence type="ECO:0000256" key="1">
    <source>
        <dbReference type="SAM" id="MobiDB-lite"/>
    </source>
</evidence>
<proteinExistence type="predicted"/>
<gene>
    <name evidence="2" type="ORF">D9753_00905</name>
</gene>
<accession>A0A3G2J8K4</accession>
<dbReference type="KEGG" id="sdd:D9753_00905"/>
<evidence type="ECO:0000313" key="3">
    <source>
        <dbReference type="Proteomes" id="UP000268329"/>
    </source>
</evidence>
<feature type="region of interest" description="Disordered" evidence="1">
    <location>
        <begin position="1"/>
        <end position="22"/>
    </location>
</feature>
<dbReference type="AlphaFoldDB" id="A0A3G2J8K4"/>
<dbReference type="EMBL" id="CP033073">
    <property type="protein sequence ID" value="AYN37775.1"/>
    <property type="molecule type" value="Genomic_DNA"/>
</dbReference>
<name>A0A3G2J8K4_9ACTN</name>
<reference evidence="2 3" key="1">
    <citation type="submission" date="2018-10" db="EMBL/GenBank/DDBJ databases">
        <title>The genome of Streptomyces dangxiongensis Z022.</title>
        <authorList>
            <person name="Zhang B."/>
        </authorList>
    </citation>
    <scope>NUCLEOTIDE SEQUENCE [LARGE SCALE GENOMIC DNA]</scope>
    <source>
        <strain evidence="2 3">Z022</strain>
    </source>
</reference>
<dbReference type="Proteomes" id="UP000268329">
    <property type="component" value="Chromosome"/>
</dbReference>
<sequence length="130" mass="13769">MAEAPEREPNRNSPVGRAAPAGRCRACGTCRRGWENTGSISFTAVGRASLGCEAPSVLGQRDDEVTRRSAARRPTRGGPRNEPALPAFLVDPGGPGAAWRGHRAGSVNLAGSRFTLGERERTRCSEGIRS</sequence>
<evidence type="ECO:0000313" key="2">
    <source>
        <dbReference type="EMBL" id="AYN37775.1"/>
    </source>
</evidence>
<feature type="compositionally biased region" description="Basic and acidic residues" evidence="1">
    <location>
        <begin position="1"/>
        <end position="10"/>
    </location>
</feature>